<dbReference type="STRING" id="1357399.HMPREF2087_00707"/>
<dbReference type="RefSeq" id="WP_023929632.1">
    <property type="nucleotide sequence ID" value="NZ_KI669458.1"/>
</dbReference>
<keyword evidence="2" id="KW-1185">Reference proteome</keyword>
<reference evidence="1 2" key="1">
    <citation type="submission" date="2013-10" db="EMBL/GenBank/DDBJ databases">
        <title>The Genome Sequence of Helicobacter canis NCTC 12740.</title>
        <authorList>
            <consortium name="The Broad Institute Genomics Platform"/>
            <person name="Earl A."/>
            <person name="Fox J.G."/>
            <person name="Shen Z."/>
            <person name="Young S.K."/>
            <person name="Zeng Q."/>
            <person name="Gargeya S."/>
            <person name="Fitzgerald M."/>
            <person name="Abouelleil A."/>
            <person name="Alvarado L."/>
            <person name="Chapman S.B."/>
            <person name="Gainer-Dewar J."/>
            <person name="Goldberg J."/>
            <person name="Griggs A."/>
            <person name="Gujja S."/>
            <person name="Hansen M."/>
            <person name="Howarth C."/>
            <person name="Imamovic A."/>
            <person name="Ireland A."/>
            <person name="Larimer J."/>
            <person name="McCowan C."/>
            <person name="Murphy C."/>
            <person name="Pearson M."/>
            <person name="Poon T.W."/>
            <person name="Priest M."/>
            <person name="Roberts A."/>
            <person name="Saif S."/>
            <person name="Shea T."/>
            <person name="Sykes S."/>
            <person name="Wortman J."/>
            <person name="Nusbaum C."/>
            <person name="Birren B."/>
        </authorList>
    </citation>
    <scope>NUCLEOTIDE SEQUENCE [LARGE SCALE GENOMIC DNA]</scope>
    <source>
        <strain evidence="1 2">NCTC 12740</strain>
    </source>
</reference>
<proteinExistence type="predicted"/>
<evidence type="ECO:0008006" key="3">
    <source>
        <dbReference type="Google" id="ProtNLM"/>
    </source>
</evidence>
<evidence type="ECO:0000313" key="2">
    <source>
        <dbReference type="Proteomes" id="UP000018688"/>
    </source>
</evidence>
<dbReference type="InterPro" id="IPR003678">
    <property type="entry name" value="Put_OMP"/>
</dbReference>
<accession>V8CL77</accession>
<dbReference type="Proteomes" id="UP000018688">
    <property type="component" value="Unassembled WGS sequence"/>
</dbReference>
<name>V8CL77_9HELI</name>
<comment type="caution">
    <text evidence="1">The sequence shown here is derived from an EMBL/GenBank/DDBJ whole genome shotgun (WGS) entry which is preliminary data.</text>
</comment>
<dbReference type="AlphaFoldDB" id="V8CL77"/>
<sequence length="453" mass="50639">MRLLWVWTIIGAALLASTQEPISLESSAHKTLAPSQSLDIGLSSESSRTNTSLLRIRDIDLASFTTAAHLSSTLFSAPFATGYSGLWAKLSLESERFYGFYIGGAFSAIGKLADFAARPITRNDMQTDPRIYSLLINNDEAKDLFYTSDDVHLPALFIGYEHKNMGFRVGRYDAEYEWIGDYLEGAEIYGDIKGVRVALGGFYRQTYANPAENTRYGYIKELYEKHQGYAINKHFYADANYQKEHFGVRLYANYLASLYIASGLAAHYTKDFGFWDLGIKAHGTFVSAGIQDPNLCADPKVAEEVGLACYQKGSFGKLNGGVAHLETLLGFGYFHLSLGAVVNDKNQATNLLPIYADNNPLEYNTYIYGEGGRTGYVKLDYRGIMLGKSCELGGFIGLGRTMFFAPDVHYSNQVVGEVELDFPKIKWHLTLVYLDEVRYSRTLISKLWIGYKF</sequence>
<dbReference type="EMBL" id="AZJJ01000001">
    <property type="protein sequence ID" value="ETD27785.1"/>
    <property type="molecule type" value="Genomic_DNA"/>
</dbReference>
<dbReference type="HOGENOM" id="CLU_603782_0_0_7"/>
<dbReference type="OrthoDB" id="5317598at2"/>
<organism evidence="1 2">
    <name type="scientific">Helicobacter canis NCTC 12740</name>
    <dbReference type="NCBI Taxonomy" id="1357399"/>
    <lineage>
        <taxon>Bacteria</taxon>
        <taxon>Pseudomonadati</taxon>
        <taxon>Campylobacterota</taxon>
        <taxon>Epsilonproteobacteria</taxon>
        <taxon>Campylobacterales</taxon>
        <taxon>Helicobacteraceae</taxon>
        <taxon>Helicobacter</taxon>
    </lineage>
</organism>
<gene>
    <name evidence="1" type="ORF">HMPREF2087_00707</name>
</gene>
<protein>
    <recommendedName>
        <fullName evidence="3">Outer membrane protein</fullName>
    </recommendedName>
</protein>
<evidence type="ECO:0000313" key="1">
    <source>
        <dbReference type="EMBL" id="ETD27785.1"/>
    </source>
</evidence>
<dbReference type="PATRIC" id="fig|1357399.3.peg.743"/>
<dbReference type="Pfam" id="PF02521">
    <property type="entry name" value="HP_OMP_2"/>
    <property type="match status" value="1"/>
</dbReference>